<accession>A0ABX8SHU4</accession>
<proteinExistence type="predicted"/>
<gene>
    <name evidence="2" type="ORF">KV203_08040</name>
</gene>
<name>A0ABX8SHU4_9ACTN</name>
<organism evidence="2 3">
    <name type="scientific">Skermania pinensis</name>
    <dbReference type="NCBI Taxonomy" id="39122"/>
    <lineage>
        <taxon>Bacteria</taxon>
        <taxon>Bacillati</taxon>
        <taxon>Actinomycetota</taxon>
        <taxon>Actinomycetes</taxon>
        <taxon>Mycobacteriales</taxon>
        <taxon>Gordoniaceae</taxon>
        <taxon>Skermania</taxon>
    </lineage>
</organism>
<evidence type="ECO:0000313" key="3">
    <source>
        <dbReference type="Proteomes" id="UP000887023"/>
    </source>
</evidence>
<dbReference type="InterPro" id="IPR010610">
    <property type="entry name" value="EryCIII-like_C"/>
</dbReference>
<reference evidence="2" key="1">
    <citation type="submission" date="2021-07" db="EMBL/GenBank/DDBJ databases">
        <title>Candidatus Kaistella beijingensis sp. nov. isolated from a municipal wastewater treatment plant is involved in sludge foaming.</title>
        <authorList>
            <person name="Song Y."/>
            <person name="Liu S.-J."/>
        </authorList>
    </citation>
    <scope>NUCLEOTIDE SEQUENCE</scope>
    <source>
        <strain evidence="2">DSM 43998</strain>
    </source>
</reference>
<evidence type="ECO:0000259" key="1">
    <source>
        <dbReference type="Pfam" id="PF06722"/>
    </source>
</evidence>
<dbReference type="InterPro" id="IPR002213">
    <property type="entry name" value="UDP_glucos_trans"/>
</dbReference>
<dbReference type="PANTHER" id="PTHR48050:SF13">
    <property type="entry name" value="STEROL 3-BETA-GLUCOSYLTRANSFERASE UGT80A2"/>
    <property type="match status" value="1"/>
</dbReference>
<dbReference type="RefSeq" id="WP_066471555.1">
    <property type="nucleotide sequence ID" value="NZ_CBCRUZ010000001.1"/>
</dbReference>
<dbReference type="EMBL" id="CP079105">
    <property type="protein sequence ID" value="QXQ15256.1"/>
    <property type="molecule type" value="Genomic_DNA"/>
</dbReference>
<dbReference type="Pfam" id="PF06722">
    <property type="entry name" value="EryCIII-like_C"/>
    <property type="match status" value="1"/>
</dbReference>
<dbReference type="CDD" id="cd03784">
    <property type="entry name" value="GT1_Gtf-like"/>
    <property type="match status" value="1"/>
</dbReference>
<dbReference type="PANTHER" id="PTHR48050">
    <property type="entry name" value="STEROL 3-BETA-GLUCOSYLTRANSFERASE"/>
    <property type="match status" value="1"/>
</dbReference>
<keyword evidence="3" id="KW-1185">Reference proteome</keyword>
<dbReference type="SUPFAM" id="SSF53756">
    <property type="entry name" value="UDP-Glycosyltransferase/glycogen phosphorylase"/>
    <property type="match status" value="1"/>
</dbReference>
<feature type="domain" description="Erythromycin biosynthesis protein CIII-like C-terminal" evidence="1">
    <location>
        <begin position="266"/>
        <end position="369"/>
    </location>
</feature>
<sequence>MKFLFVVPPLVGHVNPTISVAAALRARGHRVAWVGHPDPVRPLLPADALLFALPPDTDPARSRAVAAAARTARGAAALKLLWEDFLVPLAHQMRPGVDAAVREFAPDVLVVDQQALAGGMVAREREIRWATFATTSADIIDPLATLPQVKRWRGNLLSGLGFPASGELSPHLVVVFSTPALIGPVDRYPGHFSFVGPSFGWSGRSDSAVPGSGRVETSSFPFAELRRPCVLVSMGTVNTAACDRFYAVVTAAIRRVQVVLVGDVAAPKNFIVRPHVPQLALLPRVDAVVCHGGHNTTCEALAHGIPLVLAPIKDDQPFIADQVIAAGAGIRVKFGRVQPDGLATAVDRVLTEPAFRAAAHRVRSSFADAGGAAAAASALEAL</sequence>
<dbReference type="PROSITE" id="PS00221">
    <property type="entry name" value="MIP"/>
    <property type="match status" value="1"/>
</dbReference>
<dbReference type="Gene3D" id="3.40.50.2000">
    <property type="entry name" value="Glycogen Phosphorylase B"/>
    <property type="match status" value="2"/>
</dbReference>
<dbReference type="InterPro" id="IPR022357">
    <property type="entry name" value="MIP_CS"/>
</dbReference>
<protein>
    <submittedName>
        <fullName evidence="2">Glycosyltransferase</fullName>
    </submittedName>
</protein>
<dbReference type="InterPro" id="IPR050426">
    <property type="entry name" value="Glycosyltransferase_28"/>
</dbReference>
<dbReference type="Proteomes" id="UP000887023">
    <property type="component" value="Chromosome"/>
</dbReference>
<evidence type="ECO:0000313" key="2">
    <source>
        <dbReference type="EMBL" id="QXQ15256.1"/>
    </source>
</evidence>